<proteinExistence type="predicted"/>
<organism evidence="1 2">
    <name type="scientific">Caenorhabditis nigoni</name>
    <dbReference type="NCBI Taxonomy" id="1611254"/>
    <lineage>
        <taxon>Eukaryota</taxon>
        <taxon>Metazoa</taxon>
        <taxon>Ecdysozoa</taxon>
        <taxon>Nematoda</taxon>
        <taxon>Chromadorea</taxon>
        <taxon>Rhabditida</taxon>
        <taxon>Rhabditina</taxon>
        <taxon>Rhabditomorpha</taxon>
        <taxon>Rhabditoidea</taxon>
        <taxon>Rhabditidae</taxon>
        <taxon>Peloderinae</taxon>
        <taxon>Caenorhabditis</taxon>
    </lineage>
</organism>
<keyword evidence="2" id="KW-1185">Reference proteome</keyword>
<gene>
    <name evidence="1" type="primary">Cnig_chr_V.g16852</name>
    <name evidence="1" type="ORF">B9Z55_016852</name>
</gene>
<comment type="caution">
    <text evidence="1">The sequence shown here is derived from an EMBL/GenBank/DDBJ whole genome shotgun (WGS) entry which is preliminary data.</text>
</comment>
<dbReference type="EMBL" id="PDUG01000005">
    <property type="protein sequence ID" value="PIC23002.1"/>
    <property type="molecule type" value="Genomic_DNA"/>
</dbReference>
<evidence type="ECO:0000313" key="2">
    <source>
        <dbReference type="Proteomes" id="UP000230233"/>
    </source>
</evidence>
<evidence type="ECO:0000313" key="1">
    <source>
        <dbReference type="EMBL" id="PIC23002.1"/>
    </source>
</evidence>
<accession>A0A2G5T6Y8</accession>
<dbReference type="AlphaFoldDB" id="A0A2G5T6Y8"/>
<name>A0A2G5T6Y8_9PELO</name>
<reference evidence="2" key="1">
    <citation type="submission" date="2017-10" db="EMBL/GenBank/DDBJ databases">
        <title>Rapid genome shrinkage in a self-fertile nematode reveals novel sperm competition proteins.</title>
        <authorList>
            <person name="Yin D."/>
            <person name="Schwarz E.M."/>
            <person name="Thomas C.G."/>
            <person name="Felde R.L."/>
            <person name="Korf I.F."/>
            <person name="Cutter A.D."/>
            <person name="Schartner C.M."/>
            <person name="Ralston E.J."/>
            <person name="Meyer B.J."/>
            <person name="Haag E.S."/>
        </authorList>
    </citation>
    <scope>NUCLEOTIDE SEQUENCE [LARGE SCALE GENOMIC DNA]</scope>
    <source>
        <strain evidence="2">JU1422</strain>
    </source>
</reference>
<sequence length="82" mass="9444">MVPPQDGQSYIPHSPTPTLSKRHIIFYPVFKFSSQHIFYLSKSSDLTDCKFLSDLSTFLCFNIKKHTVNKTHASFKGEIHKV</sequence>
<protein>
    <submittedName>
        <fullName evidence="1">Uncharacterized protein</fullName>
    </submittedName>
</protein>
<dbReference type="Proteomes" id="UP000230233">
    <property type="component" value="Chromosome V"/>
</dbReference>